<dbReference type="PANTHER" id="PTHR24172">
    <property type="entry name" value="ANK_REP_REGION DOMAIN-CONTAINING PROTEIN"/>
    <property type="match status" value="1"/>
</dbReference>
<accession>A0A8B6GYD1</accession>
<evidence type="ECO:0000256" key="1">
    <source>
        <dbReference type="PROSITE-ProRule" id="PRU00023"/>
    </source>
</evidence>
<dbReference type="Gene3D" id="1.25.40.20">
    <property type="entry name" value="Ankyrin repeat-containing domain"/>
    <property type="match status" value="1"/>
</dbReference>
<feature type="repeat" description="ANK" evidence="1">
    <location>
        <begin position="281"/>
        <end position="313"/>
    </location>
</feature>
<organism evidence="3 4">
    <name type="scientific">Mytilus galloprovincialis</name>
    <name type="common">Mediterranean mussel</name>
    <dbReference type="NCBI Taxonomy" id="29158"/>
    <lineage>
        <taxon>Eukaryota</taxon>
        <taxon>Metazoa</taxon>
        <taxon>Spiralia</taxon>
        <taxon>Lophotrochozoa</taxon>
        <taxon>Mollusca</taxon>
        <taxon>Bivalvia</taxon>
        <taxon>Autobranchia</taxon>
        <taxon>Pteriomorphia</taxon>
        <taxon>Mytilida</taxon>
        <taxon>Mytiloidea</taxon>
        <taxon>Mytilidae</taxon>
        <taxon>Mytilinae</taxon>
        <taxon>Mytilus</taxon>
    </lineage>
</organism>
<dbReference type="Proteomes" id="UP000596742">
    <property type="component" value="Unassembled WGS sequence"/>
</dbReference>
<dbReference type="CDD" id="cd22966">
    <property type="entry name" value="DD_DYDC-like"/>
    <property type="match status" value="1"/>
</dbReference>
<dbReference type="AlphaFoldDB" id="A0A8B6GYD1"/>
<feature type="compositionally biased region" description="Basic and acidic residues" evidence="2">
    <location>
        <begin position="168"/>
        <end position="179"/>
    </location>
</feature>
<protein>
    <submittedName>
        <fullName evidence="3">Uncharacterized protein</fullName>
    </submittedName>
</protein>
<feature type="region of interest" description="Disordered" evidence="2">
    <location>
        <begin position="321"/>
        <end position="380"/>
    </location>
</feature>
<dbReference type="InterPro" id="IPR036770">
    <property type="entry name" value="Ankyrin_rpt-contain_sf"/>
</dbReference>
<dbReference type="PANTHER" id="PTHR24172:SF4">
    <property type="entry name" value="ANK_REP_REGION DOMAIN-CONTAINING PROTEIN"/>
    <property type="match status" value="1"/>
</dbReference>
<gene>
    <name evidence="3" type="ORF">MGAL_10B004440</name>
</gene>
<keyword evidence="4" id="KW-1185">Reference proteome</keyword>
<feature type="region of interest" description="Disordered" evidence="2">
    <location>
        <begin position="109"/>
        <end position="179"/>
    </location>
</feature>
<evidence type="ECO:0000313" key="3">
    <source>
        <dbReference type="EMBL" id="VDI70888.1"/>
    </source>
</evidence>
<proteinExistence type="predicted"/>
<dbReference type="OrthoDB" id="432281at2759"/>
<dbReference type="SUPFAM" id="SSF48403">
    <property type="entry name" value="Ankyrin repeat"/>
    <property type="match status" value="1"/>
</dbReference>
<dbReference type="PROSITE" id="PS50088">
    <property type="entry name" value="ANK_REPEAT"/>
    <property type="match status" value="1"/>
</dbReference>
<dbReference type="PROSITE" id="PS50297">
    <property type="entry name" value="ANK_REP_REGION"/>
    <property type="match status" value="1"/>
</dbReference>
<evidence type="ECO:0000256" key="2">
    <source>
        <dbReference type="SAM" id="MobiDB-lite"/>
    </source>
</evidence>
<dbReference type="InterPro" id="IPR007858">
    <property type="entry name" value="Dpy-30_motif"/>
</dbReference>
<dbReference type="Pfam" id="PF00023">
    <property type="entry name" value="Ank"/>
    <property type="match status" value="1"/>
</dbReference>
<dbReference type="InterPro" id="IPR002110">
    <property type="entry name" value="Ankyrin_rpt"/>
</dbReference>
<name>A0A8B6GYD1_MYTGA</name>
<sequence>MTEEKTETSEKSCGSARNCRRIYVSQDTRPRTGTKPTTIDGKYVAEHLGSALTFALAELAEKRPKDPIEYLSKWLYKYRENMDHNMQQEALIENLKQAEEEKVLEAERKERIKTEQKQLEEEERQRKIKEEEEKKKKEQEELQRKAKEAALAQRPNLETVTEEGEEETPSKEKDSKGQTELHRLAAQEGADMRTLINMGYSIAERDADQKTARDIAEVAGITDNVQAIDNYVRDLLKEENVDELEQLVLEGYDKLESILESITDQSEDLKQFTSSLPDYMMNRTPLHYAMGLNNEDLVTLLLANDADTTVKDVLKRTPSDYREHSDVIKDMKDKLSPPSVQQESDGKEETQQQELSTQQEVQGGEATQQEQQPTQQAVES</sequence>
<dbReference type="EMBL" id="UYJE01009183">
    <property type="protein sequence ID" value="VDI70888.1"/>
    <property type="molecule type" value="Genomic_DNA"/>
</dbReference>
<dbReference type="Gene3D" id="1.20.890.10">
    <property type="entry name" value="cAMP-dependent protein kinase regulatory subunit, dimerization-anchoring domain"/>
    <property type="match status" value="1"/>
</dbReference>
<dbReference type="InterPro" id="IPR049630">
    <property type="entry name" value="DYDC-like_DD"/>
</dbReference>
<keyword evidence="1" id="KW-0040">ANK repeat</keyword>
<feature type="compositionally biased region" description="Low complexity" evidence="2">
    <location>
        <begin position="352"/>
        <end position="380"/>
    </location>
</feature>
<comment type="caution">
    <text evidence="3">The sequence shown here is derived from an EMBL/GenBank/DDBJ whole genome shotgun (WGS) entry which is preliminary data.</text>
</comment>
<dbReference type="Pfam" id="PF05186">
    <property type="entry name" value="Dpy-30"/>
    <property type="match status" value="1"/>
</dbReference>
<reference evidence="3" key="1">
    <citation type="submission" date="2018-11" db="EMBL/GenBank/DDBJ databases">
        <authorList>
            <person name="Alioto T."/>
            <person name="Alioto T."/>
        </authorList>
    </citation>
    <scope>NUCLEOTIDE SEQUENCE</scope>
</reference>
<feature type="compositionally biased region" description="Basic and acidic residues" evidence="2">
    <location>
        <begin position="321"/>
        <end position="335"/>
    </location>
</feature>
<evidence type="ECO:0000313" key="4">
    <source>
        <dbReference type="Proteomes" id="UP000596742"/>
    </source>
</evidence>
<feature type="compositionally biased region" description="Basic and acidic residues" evidence="2">
    <location>
        <begin position="109"/>
        <end position="148"/>
    </location>
</feature>